<proteinExistence type="predicted"/>
<protein>
    <recommendedName>
        <fullName evidence="3">Class I SAM-dependent methyltransferase</fullName>
    </recommendedName>
</protein>
<dbReference type="SUPFAM" id="SSF53335">
    <property type="entry name" value="S-adenosyl-L-methionine-dependent methyltransferases"/>
    <property type="match status" value="1"/>
</dbReference>
<evidence type="ECO:0008006" key="3">
    <source>
        <dbReference type="Google" id="ProtNLM"/>
    </source>
</evidence>
<dbReference type="Pfam" id="PF13578">
    <property type="entry name" value="Methyltransf_24"/>
    <property type="match status" value="1"/>
</dbReference>
<evidence type="ECO:0000313" key="2">
    <source>
        <dbReference type="Proteomes" id="UP000647339"/>
    </source>
</evidence>
<evidence type="ECO:0000313" key="1">
    <source>
        <dbReference type="EMBL" id="GGF16538.1"/>
    </source>
</evidence>
<comment type="caution">
    <text evidence="1">The sequence shown here is derived from an EMBL/GenBank/DDBJ whole genome shotgun (WGS) entry which is preliminary data.</text>
</comment>
<dbReference type="InterPro" id="IPR029063">
    <property type="entry name" value="SAM-dependent_MTases_sf"/>
</dbReference>
<gene>
    <name evidence="1" type="ORF">GCM10011339_00540</name>
</gene>
<dbReference type="RefSeq" id="WP_137402693.1">
    <property type="nucleotide sequence ID" value="NZ_BMIU01000001.1"/>
</dbReference>
<dbReference type="Gene3D" id="3.40.50.150">
    <property type="entry name" value="Vaccinia Virus protein VP39"/>
    <property type="match status" value="1"/>
</dbReference>
<reference evidence="2" key="1">
    <citation type="journal article" date="2019" name="Int. J. Syst. Evol. Microbiol.">
        <title>The Global Catalogue of Microorganisms (GCM) 10K type strain sequencing project: providing services to taxonomists for standard genome sequencing and annotation.</title>
        <authorList>
            <consortium name="The Broad Institute Genomics Platform"/>
            <consortium name="The Broad Institute Genome Sequencing Center for Infectious Disease"/>
            <person name="Wu L."/>
            <person name="Ma J."/>
        </authorList>
    </citation>
    <scope>NUCLEOTIDE SEQUENCE [LARGE SCALE GENOMIC DNA]</scope>
    <source>
        <strain evidence="2">CGMCC 1.15407</strain>
    </source>
</reference>
<accession>A0ABQ1UE74</accession>
<keyword evidence="2" id="KW-1185">Reference proteome</keyword>
<dbReference type="Proteomes" id="UP000647339">
    <property type="component" value="Unassembled WGS sequence"/>
</dbReference>
<sequence>MFDKIHPIFAYIRYFLSKVDRHSLQAPYAYKAYEGLKEFSKNKRSPALEYKRRKLLSNPTEITIQDHGTGSLHLKTPLRKISAITRHSSSKPKFSLLYQYFCSLTPAQVVVELGTCVGVTTSYLAQSAKGEVYTFEGAVELADVAKTTFSEFTNIHLVLGRIQETLPGVLREISTVDFALIDAHHDYQATIQFWETLLPSLKKSSIVAIGDIHRSRDMENAWKELKAHDAVSMSMDFYECGILFFTAGIKKQHYTLHY</sequence>
<name>A0ABQ1UE74_9BACT</name>
<organism evidence="1 2">
    <name type="scientific">Echinicola rosea</name>
    <dbReference type="NCBI Taxonomy" id="1807691"/>
    <lineage>
        <taxon>Bacteria</taxon>
        <taxon>Pseudomonadati</taxon>
        <taxon>Bacteroidota</taxon>
        <taxon>Cytophagia</taxon>
        <taxon>Cytophagales</taxon>
        <taxon>Cyclobacteriaceae</taxon>
        <taxon>Echinicola</taxon>
    </lineage>
</organism>
<dbReference type="EMBL" id="BMIU01000001">
    <property type="protein sequence ID" value="GGF16538.1"/>
    <property type="molecule type" value="Genomic_DNA"/>
</dbReference>